<comment type="caution">
    <text evidence="2">The sequence shown here is derived from an EMBL/GenBank/DDBJ whole genome shotgun (WGS) entry which is preliminary data.</text>
</comment>
<evidence type="ECO:0000313" key="2">
    <source>
        <dbReference type="EMBL" id="PIZ95350.1"/>
    </source>
</evidence>
<dbReference type="Proteomes" id="UP000231453">
    <property type="component" value="Unassembled WGS sequence"/>
</dbReference>
<gene>
    <name evidence="2" type="ORF">COX80_04665</name>
</gene>
<evidence type="ECO:0000313" key="3">
    <source>
        <dbReference type="Proteomes" id="UP000231453"/>
    </source>
</evidence>
<organism evidence="2 3">
    <name type="scientific">Candidatus Magasanikbacteria bacterium CG_4_10_14_0_2_um_filter_33_14</name>
    <dbReference type="NCBI Taxonomy" id="1974636"/>
    <lineage>
        <taxon>Bacteria</taxon>
        <taxon>Candidatus Magasanikiibacteriota</taxon>
    </lineage>
</organism>
<feature type="compositionally biased region" description="Basic and acidic residues" evidence="1">
    <location>
        <begin position="33"/>
        <end position="48"/>
    </location>
</feature>
<protein>
    <submittedName>
        <fullName evidence="2">Uncharacterized protein</fullName>
    </submittedName>
</protein>
<dbReference type="AlphaFoldDB" id="A0A2M7V957"/>
<proteinExistence type="predicted"/>
<name>A0A2M7V957_9BACT</name>
<dbReference type="EMBL" id="PFPL01000056">
    <property type="protein sequence ID" value="PIZ95350.1"/>
    <property type="molecule type" value="Genomic_DNA"/>
</dbReference>
<reference evidence="3" key="1">
    <citation type="submission" date="2017-09" db="EMBL/GenBank/DDBJ databases">
        <title>Depth-based differentiation of microbial function through sediment-hosted aquifers and enrichment of novel symbionts in the deep terrestrial subsurface.</title>
        <authorList>
            <person name="Probst A.J."/>
            <person name="Ladd B."/>
            <person name="Jarett J.K."/>
            <person name="Geller-Mcgrath D.E."/>
            <person name="Sieber C.M.K."/>
            <person name="Emerson J.B."/>
            <person name="Anantharaman K."/>
            <person name="Thomas B.C."/>
            <person name="Malmstrom R."/>
            <person name="Stieglmeier M."/>
            <person name="Klingl A."/>
            <person name="Woyke T."/>
            <person name="Ryan C.M."/>
            <person name="Banfield J.F."/>
        </authorList>
    </citation>
    <scope>NUCLEOTIDE SEQUENCE [LARGE SCALE GENOMIC DNA]</scope>
</reference>
<evidence type="ECO:0000256" key="1">
    <source>
        <dbReference type="SAM" id="MobiDB-lite"/>
    </source>
</evidence>
<sequence length="64" mass="7104">MPRKLPPGENIPDNRPYAENPEDRGNMPLEAPSVHENDSDESKPRGYDSKISGDLNRGGTEIEI</sequence>
<feature type="region of interest" description="Disordered" evidence="1">
    <location>
        <begin position="1"/>
        <end position="64"/>
    </location>
</feature>
<accession>A0A2M7V957</accession>